<gene>
    <name evidence="4" type="ORF">J34TS1_63470</name>
</gene>
<evidence type="ECO:0000256" key="1">
    <source>
        <dbReference type="SAM" id="MobiDB-lite"/>
    </source>
</evidence>
<keyword evidence="2" id="KW-1133">Transmembrane helix</keyword>
<dbReference type="RefSeq" id="WP_212981559.1">
    <property type="nucleotide sequence ID" value="NZ_AP025343.1"/>
</dbReference>
<dbReference type="EMBL" id="BORT01000058">
    <property type="protein sequence ID" value="GIO51582.1"/>
    <property type="molecule type" value="Genomic_DNA"/>
</dbReference>
<dbReference type="GO" id="GO:0005524">
    <property type="term" value="F:ATP binding"/>
    <property type="evidence" value="ECO:0007669"/>
    <property type="project" value="InterPro"/>
</dbReference>
<evidence type="ECO:0000256" key="2">
    <source>
        <dbReference type="SAM" id="Phobius"/>
    </source>
</evidence>
<evidence type="ECO:0000313" key="4">
    <source>
        <dbReference type="EMBL" id="GIO51582.1"/>
    </source>
</evidence>
<feature type="domain" description="Protein kinase" evidence="3">
    <location>
        <begin position="7"/>
        <end position="348"/>
    </location>
</feature>
<proteinExistence type="predicted"/>
<organism evidence="4 5">
    <name type="scientific">Paenibacillus azoreducens</name>
    <dbReference type="NCBI Taxonomy" id="116718"/>
    <lineage>
        <taxon>Bacteria</taxon>
        <taxon>Bacillati</taxon>
        <taxon>Bacillota</taxon>
        <taxon>Bacilli</taxon>
        <taxon>Bacillales</taxon>
        <taxon>Paenibacillaceae</taxon>
        <taxon>Paenibacillus</taxon>
    </lineage>
</organism>
<name>A0A920CWH9_9BACL</name>
<dbReference type="InterPro" id="IPR000719">
    <property type="entry name" value="Prot_kinase_dom"/>
</dbReference>
<keyword evidence="2" id="KW-0812">Transmembrane</keyword>
<dbReference type="InterPro" id="IPR011009">
    <property type="entry name" value="Kinase-like_dom_sf"/>
</dbReference>
<accession>A0A920CWH9</accession>
<keyword evidence="2" id="KW-0472">Membrane</keyword>
<keyword evidence="5" id="KW-1185">Reference proteome</keyword>
<dbReference type="Gene3D" id="1.10.510.10">
    <property type="entry name" value="Transferase(Phosphotransferase) domain 1"/>
    <property type="match status" value="1"/>
</dbReference>
<evidence type="ECO:0000259" key="3">
    <source>
        <dbReference type="PROSITE" id="PS50011"/>
    </source>
</evidence>
<dbReference type="AlphaFoldDB" id="A0A920CWH9"/>
<sequence>MAEHPRFAGIPYGQEGRQGTVYKLVCSEDNQSYALKVFRPSFRYPTIVKKAEILKQYAGLSGMRACSRTVIHPQNSKELLGQYPELLYAAVMPWIEAETWNEVLASKRELLPEQCRLLAEAFIHIMMGLEENGLAHTDLTSSNVMIGLSPGQQWVELVDLEDLYMSEFEEPDDLPEGTDGYKAPFLQQEPIWGPYTDRFSGGILIAEMLAWADSEIREQCWGESYFFPGEMQQPSTRRELMYLTLERLYGATLAGLFERLWNAEQLEQCPSFAEWSVILASAEKRLVPKEDEPSAEQTAGAECNPDEQSLTVEEQPGSDAWEAIDLLPDEEAENRLAKARNFEQQGRLPAALWEYGRLVEGFPENSAIHREIEIVMAKIQEIIDQSGDSLESEGVVQQFQQKASDFNKESLYSKLWIILLGASFIILIIAVLAYLL</sequence>
<dbReference type="SUPFAM" id="SSF56112">
    <property type="entry name" value="Protein kinase-like (PK-like)"/>
    <property type="match status" value="1"/>
</dbReference>
<comment type="caution">
    <text evidence="4">The sequence shown here is derived from an EMBL/GenBank/DDBJ whole genome shotgun (WGS) entry which is preliminary data.</text>
</comment>
<feature type="transmembrane region" description="Helical" evidence="2">
    <location>
        <begin position="415"/>
        <end position="435"/>
    </location>
</feature>
<evidence type="ECO:0000313" key="5">
    <source>
        <dbReference type="Proteomes" id="UP000682811"/>
    </source>
</evidence>
<dbReference type="GO" id="GO:0004672">
    <property type="term" value="F:protein kinase activity"/>
    <property type="evidence" value="ECO:0007669"/>
    <property type="project" value="InterPro"/>
</dbReference>
<dbReference type="Proteomes" id="UP000682811">
    <property type="component" value="Unassembled WGS sequence"/>
</dbReference>
<protein>
    <recommendedName>
        <fullName evidence="3">Protein kinase domain-containing protein</fullName>
    </recommendedName>
</protein>
<feature type="region of interest" description="Disordered" evidence="1">
    <location>
        <begin position="288"/>
        <end position="315"/>
    </location>
</feature>
<dbReference type="PROSITE" id="PS50011">
    <property type="entry name" value="PROTEIN_KINASE_DOM"/>
    <property type="match status" value="1"/>
</dbReference>
<reference evidence="4 5" key="1">
    <citation type="submission" date="2021-03" db="EMBL/GenBank/DDBJ databases">
        <title>Antimicrobial resistance genes in bacteria isolated from Japanese honey, and their potential for conferring macrolide and lincosamide resistance in the American foulbrood pathogen Paenibacillus larvae.</title>
        <authorList>
            <person name="Okamoto M."/>
            <person name="Kumagai M."/>
            <person name="Kanamori H."/>
            <person name="Takamatsu D."/>
        </authorList>
    </citation>
    <scope>NUCLEOTIDE SEQUENCE [LARGE SCALE GENOMIC DNA]</scope>
    <source>
        <strain evidence="4 5">J34TS1</strain>
    </source>
</reference>
<dbReference type="Pfam" id="PF00069">
    <property type="entry name" value="Pkinase"/>
    <property type="match status" value="1"/>
</dbReference>